<evidence type="ECO:0000313" key="3">
    <source>
        <dbReference type="Proteomes" id="UP000887116"/>
    </source>
</evidence>
<evidence type="ECO:0000313" key="2">
    <source>
        <dbReference type="EMBL" id="GFQ73839.1"/>
    </source>
</evidence>
<evidence type="ECO:0000259" key="1">
    <source>
        <dbReference type="Pfam" id="PF05018"/>
    </source>
</evidence>
<keyword evidence="3" id="KW-1185">Reference proteome</keyword>
<dbReference type="AlphaFoldDB" id="A0A8X6GU72"/>
<gene>
    <name evidence="2" type="primary">CFAP20</name>
    <name evidence="2" type="ORF">TNCT_146941</name>
</gene>
<organism evidence="2 3">
    <name type="scientific">Trichonephila clavata</name>
    <name type="common">Joro spider</name>
    <name type="synonym">Nephila clavata</name>
    <dbReference type="NCBI Taxonomy" id="2740835"/>
    <lineage>
        <taxon>Eukaryota</taxon>
        <taxon>Metazoa</taxon>
        <taxon>Ecdysozoa</taxon>
        <taxon>Arthropoda</taxon>
        <taxon>Chelicerata</taxon>
        <taxon>Arachnida</taxon>
        <taxon>Araneae</taxon>
        <taxon>Araneomorphae</taxon>
        <taxon>Entelegynae</taxon>
        <taxon>Araneoidea</taxon>
        <taxon>Nephilidae</taxon>
        <taxon>Trichonephila</taxon>
    </lineage>
</organism>
<dbReference type="EMBL" id="BMAO01011463">
    <property type="protein sequence ID" value="GFQ73839.1"/>
    <property type="molecule type" value="Genomic_DNA"/>
</dbReference>
<sequence>MVLPVRTIPFDWRRRKYMPNQKSLILRNVLQKGFVIILNSHGGEPFKFWELHPGNGRIQRVRNPDVDGLVVELISPTFCSTYISVPEDVRSRTNCTMPILTLMLEYLNRPFAFEIQLKDSKNMKRKYRMSTCRTNSKLSTVICHLPIYLTRGWNKIIIDLPSLTRLSYNSRFVEFLGMKVYSSCRIRKIYFSDRKYEENELPEELILREHIPLHRGPKDYPFNLYPANLYRDGI</sequence>
<dbReference type="PANTHER" id="PTHR12458">
    <property type="entry name" value="ORF PROTEIN"/>
    <property type="match status" value="1"/>
</dbReference>
<keyword evidence="2" id="KW-0969">Cilium</keyword>
<comment type="caution">
    <text evidence="2">The sequence shown here is derived from an EMBL/GenBank/DDBJ whole genome shotgun (WGS) entry which is preliminary data.</text>
</comment>
<feature type="domain" description="CFA20" evidence="1">
    <location>
        <begin position="27"/>
        <end position="207"/>
    </location>
</feature>
<dbReference type="InterPro" id="IPR007714">
    <property type="entry name" value="CFA20_dom"/>
</dbReference>
<dbReference type="Pfam" id="PF05018">
    <property type="entry name" value="CFA20_dom"/>
    <property type="match status" value="1"/>
</dbReference>
<keyword evidence="2" id="KW-0966">Cell projection</keyword>
<proteinExistence type="predicted"/>
<keyword evidence="2" id="KW-0282">Flagellum</keyword>
<name>A0A8X6GU72_TRICU</name>
<reference evidence="2" key="1">
    <citation type="submission" date="2020-07" db="EMBL/GenBank/DDBJ databases">
        <title>Multicomponent nature underlies the extraordinary mechanical properties of spider dragline silk.</title>
        <authorList>
            <person name="Kono N."/>
            <person name="Nakamura H."/>
            <person name="Mori M."/>
            <person name="Yoshida Y."/>
            <person name="Ohtoshi R."/>
            <person name="Malay A.D."/>
            <person name="Moran D.A.P."/>
            <person name="Tomita M."/>
            <person name="Numata K."/>
            <person name="Arakawa K."/>
        </authorList>
    </citation>
    <scope>NUCLEOTIDE SEQUENCE</scope>
</reference>
<protein>
    <submittedName>
        <fullName evidence="2">Cilia- and flagella-associated protein 20</fullName>
    </submittedName>
</protein>
<dbReference type="OrthoDB" id="10261083at2759"/>
<dbReference type="InterPro" id="IPR040441">
    <property type="entry name" value="CFA20/CFAP20DC"/>
</dbReference>
<accession>A0A8X6GU72</accession>
<dbReference type="Proteomes" id="UP000887116">
    <property type="component" value="Unassembled WGS sequence"/>
</dbReference>